<organism evidence="4 5">
    <name type="scientific">Lysobacter capsici AZ78</name>
    <dbReference type="NCBI Taxonomy" id="1444315"/>
    <lineage>
        <taxon>Bacteria</taxon>
        <taxon>Pseudomonadati</taxon>
        <taxon>Pseudomonadota</taxon>
        <taxon>Gammaproteobacteria</taxon>
        <taxon>Lysobacterales</taxon>
        <taxon>Lysobacteraceae</taxon>
        <taxon>Lysobacter</taxon>
    </lineage>
</organism>
<evidence type="ECO:0000256" key="1">
    <source>
        <dbReference type="ARBA" id="ARBA00023002"/>
    </source>
</evidence>
<dbReference type="EMBL" id="JAJA02000001">
    <property type="protein sequence ID" value="KWS02687.1"/>
    <property type="molecule type" value="Genomic_DNA"/>
</dbReference>
<dbReference type="InterPro" id="IPR001509">
    <property type="entry name" value="Epimerase_deHydtase"/>
</dbReference>
<comment type="similarity">
    <text evidence="2">Belongs to the NAD(P)-dependent epimerase/dehydratase family. Dihydroflavonol-4-reductase subfamily.</text>
</comment>
<dbReference type="InterPro" id="IPR036291">
    <property type="entry name" value="NAD(P)-bd_dom_sf"/>
</dbReference>
<keyword evidence="5" id="KW-1185">Reference proteome</keyword>
<dbReference type="SUPFAM" id="SSF51735">
    <property type="entry name" value="NAD(P)-binding Rossmann-fold domains"/>
    <property type="match status" value="1"/>
</dbReference>
<feature type="domain" description="NAD-dependent epimerase/dehydratase" evidence="3">
    <location>
        <begin position="21"/>
        <end position="258"/>
    </location>
</feature>
<sequence length="357" mass="38660">MRIGFDRRIDQVIETAPMYTVVVTGGSGFIASHCIVQLLQAGHRVRASVRSLEREGAVRAMLRRAGVDPGERLSFVVADLEHDAGWAQAMADCDYVLHVASPFPPGLPRHEDDLIVPARDGALRVLRAARDARVQRVVLTSSFAAIGYGHPGRTEPFDETVWSDLSGEVAAYPKSKTLAERAAWDFIEREGGALELAVVNPVAVFGPVLGPDYSTSIGLIQRMLDGGLPGCPQLHFGAVDVRDVADLHLRAMTDPAANGERFLAVAGDFMSVLQMAQTLRNHLGAAAAKVPKRQVPNWMVRLAALRDPAVRQVIPDLGKRKNASSAKAQRVLDWVPRPREDALVATAQSLIALKQNA</sequence>
<dbReference type="Pfam" id="PF01370">
    <property type="entry name" value="Epimerase"/>
    <property type="match status" value="1"/>
</dbReference>
<dbReference type="Proteomes" id="UP000023435">
    <property type="component" value="Unassembled WGS sequence"/>
</dbReference>
<dbReference type="InterPro" id="IPR050425">
    <property type="entry name" value="NAD(P)_dehydrat-like"/>
</dbReference>
<comment type="caution">
    <text evidence="4">The sequence shown here is derived from an EMBL/GenBank/DDBJ whole genome shotgun (WGS) entry which is preliminary data.</text>
</comment>
<dbReference type="PANTHER" id="PTHR10366:SF564">
    <property type="entry name" value="STEROL-4-ALPHA-CARBOXYLATE 3-DEHYDROGENASE, DECARBOXYLATING"/>
    <property type="match status" value="1"/>
</dbReference>
<gene>
    <name evidence="4" type="ORF">AZ78_0231</name>
</gene>
<proteinExistence type="inferred from homology"/>
<evidence type="ECO:0000256" key="2">
    <source>
        <dbReference type="ARBA" id="ARBA00023445"/>
    </source>
</evidence>
<keyword evidence="1" id="KW-0560">Oxidoreductase</keyword>
<protein>
    <submittedName>
        <fullName evidence="4">NADPH-dependent methylglyoxal reductase (D-lactaldehyde dehydrogenase)</fullName>
    </submittedName>
</protein>
<dbReference type="AlphaFoldDB" id="A0A108U528"/>
<reference evidence="4 5" key="1">
    <citation type="journal article" date="2014" name="Genome Announc.">
        <title>Draft Genome Sequence of Lysobacter capsici AZ78, a Bacterium Antagonistic to Plant-Pathogenic Oomycetes.</title>
        <authorList>
            <person name="Puopolo G."/>
            <person name="Sonego P."/>
            <person name="Engelen K."/>
            <person name="Pertot I."/>
        </authorList>
    </citation>
    <scope>NUCLEOTIDE SEQUENCE [LARGE SCALE GENOMIC DNA]</scope>
    <source>
        <strain evidence="4 5">AZ78</strain>
    </source>
</reference>
<dbReference type="Gene3D" id="3.40.50.720">
    <property type="entry name" value="NAD(P)-binding Rossmann-like Domain"/>
    <property type="match status" value="1"/>
</dbReference>
<dbReference type="PANTHER" id="PTHR10366">
    <property type="entry name" value="NAD DEPENDENT EPIMERASE/DEHYDRATASE"/>
    <property type="match status" value="1"/>
</dbReference>
<dbReference type="CDD" id="cd05227">
    <property type="entry name" value="AR_SDR_e"/>
    <property type="match status" value="1"/>
</dbReference>
<dbReference type="FunFam" id="3.40.50.720:FF:000336">
    <property type="entry name" value="Aldehyde reductase"/>
    <property type="match status" value="1"/>
</dbReference>
<evidence type="ECO:0000313" key="4">
    <source>
        <dbReference type="EMBL" id="KWS02687.1"/>
    </source>
</evidence>
<evidence type="ECO:0000259" key="3">
    <source>
        <dbReference type="Pfam" id="PF01370"/>
    </source>
</evidence>
<evidence type="ECO:0000313" key="5">
    <source>
        <dbReference type="Proteomes" id="UP000023435"/>
    </source>
</evidence>
<name>A0A108U528_9GAMM</name>
<accession>A0A108U528</accession>
<dbReference type="GO" id="GO:0016616">
    <property type="term" value="F:oxidoreductase activity, acting on the CH-OH group of donors, NAD or NADP as acceptor"/>
    <property type="evidence" value="ECO:0007669"/>
    <property type="project" value="TreeGrafter"/>
</dbReference>